<feature type="domain" description="Acyl-CoA dehydrogenase/oxidase C-terminal" evidence="9">
    <location>
        <begin position="238"/>
        <end position="378"/>
    </location>
</feature>
<comment type="subcellular location">
    <subcellularLocation>
        <location evidence="2">Mitochondrion matrix</location>
    </subcellularLocation>
</comment>
<evidence type="ECO:0000256" key="2">
    <source>
        <dbReference type="ARBA" id="ARBA00004305"/>
    </source>
</evidence>
<keyword evidence="7" id="KW-0560">Oxidoreductase</keyword>
<comment type="cofactor">
    <cofactor evidence="1">
        <name>FAD</name>
        <dbReference type="ChEBI" id="CHEBI:57692"/>
    </cofactor>
</comment>
<dbReference type="Pfam" id="PF02771">
    <property type="entry name" value="Acyl-CoA_dh_N"/>
    <property type="match status" value="1"/>
</dbReference>
<dbReference type="InterPro" id="IPR009075">
    <property type="entry name" value="AcylCo_DH/oxidase_C"/>
</dbReference>
<evidence type="ECO:0000256" key="3">
    <source>
        <dbReference type="ARBA" id="ARBA00009347"/>
    </source>
</evidence>
<dbReference type="EMBL" id="UINC01001060">
    <property type="protein sequence ID" value="SUZ69345.1"/>
    <property type="molecule type" value="Genomic_DNA"/>
</dbReference>
<gene>
    <name evidence="12" type="ORF">METZ01_LOCUS22199</name>
</gene>
<dbReference type="GO" id="GO:0050660">
    <property type="term" value="F:flavin adenine dinucleotide binding"/>
    <property type="evidence" value="ECO:0007669"/>
    <property type="project" value="InterPro"/>
</dbReference>
<dbReference type="InterPro" id="IPR037069">
    <property type="entry name" value="AcylCoA_DH/ox_N_sf"/>
</dbReference>
<dbReference type="Pfam" id="PF00441">
    <property type="entry name" value="Acyl-CoA_dh_1"/>
    <property type="match status" value="1"/>
</dbReference>
<keyword evidence="6" id="KW-0809">Transit peptide</keyword>
<proteinExistence type="inferred from homology"/>
<feature type="domain" description="Acyl-CoA dehydrogenase/oxidase N-terminal" evidence="11">
    <location>
        <begin position="15"/>
        <end position="126"/>
    </location>
</feature>
<evidence type="ECO:0000256" key="4">
    <source>
        <dbReference type="ARBA" id="ARBA00022630"/>
    </source>
</evidence>
<dbReference type="GO" id="GO:0046949">
    <property type="term" value="P:fatty-acyl-CoA biosynthetic process"/>
    <property type="evidence" value="ECO:0007669"/>
    <property type="project" value="TreeGrafter"/>
</dbReference>
<evidence type="ECO:0000256" key="1">
    <source>
        <dbReference type="ARBA" id="ARBA00001974"/>
    </source>
</evidence>
<accession>A0A381PQM1</accession>
<dbReference type="Gene3D" id="2.40.110.10">
    <property type="entry name" value="Butyryl-CoA Dehydrogenase, subunit A, domain 2"/>
    <property type="match status" value="1"/>
</dbReference>
<dbReference type="InterPro" id="IPR006091">
    <property type="entry name" value="Acyl-CoA_Oxase/DH_mid-dom"/>
</dbReference>
<dbReference type="Gene3D" id="1.20.140.10">
    <property type="entry name" value="Butyryl-CoA Dehydrogenase, subunit A, domain 3"/>
    <property type="match status" value="1"/>
</dbReference>
<evidence type="ECO:0000259" key="10">
    <source>
        <dbReference type="Pfam" id="PF02770"/>
    </source>
</evidence>
<keyword evidence="4" id="KW-0285">Flavoprotein</keyword>
<feature type="domain" description="Acyl-CoA oxidase/dehydrogenase middle" evidence="10">
    <location>
        <begin position="130"/>
        <end position="220"/>
    </location>
</feature>
<dbReference type="InterPro" id="IPR013786">
    <property type="entry name" value="AcylCoA_DH/ox_N"/>
</dbReference>
<keyword evidence="8" id="KW-0496">Mitochondrion</keyword>
<dbReference type="AlphaFoldDB" id="A0A381PQM1"/>
<dbReference type="GO" id="GO:0033539">
    <property type="term" value="P:fatty acid beta-oxidation using acyl-CoA dehydrogenase"/>
    <property type="evidence" value="ECO:0007669"/>
    <property type="project" value="TreeGrafter"/>
</dbReference>
<dbReference type="PANTHER" id="PTHR42807">
    <property type="entry name" value="GLUTARYL-COA DEHYDROGENASE, MITOCHONDRIAL"/>
    <property type="match status" value="1"/>
</dbReference>
<evidence type="ECO:0000256" key="7">
    <source>
        <dbReference type="ARBA" id="ARBA00023002"/>
    </source>
</evidence>
<evidence type="ECO:0000256" key="5">
    <source>
        <dbReference type="ARBA" id="ARBA00022827"/>
    </source>
</evidence>
<dbReference type="GO" id="GO:0000062">
    <property type="term" value="F:fatty-acyl-CoA binding"/>
    <property type="evidence" value="ECO:0007669"/>
    <property type="project" value="TreeGrafter"/>
</dbReference>
<organism evidence="12">
    <name type="scientific">marine metagenome</name>
    <dbReference type="NCBI Taxonomy" id="408172"/>
    <lineage>
        <taxon>unclassified sequences</taxon>
        <taxon>metagenomes</taxon>
        <taxon>ecological metagenomes</taxon>
    </lineage>
</organism>
<keyword evidence="5" id="KW-0274">FAD</keyword>
<dbReference type="Gene3D" id="1.10.540.10">
    <property type="entry name" value="Acyl-CoA dehydrogenase/oxidase, N-terminal domain"/>
    <property type="match status" value="1"/>
</dbReference>
<evidence type="ECO:0000256" key="8">
    <source>
        <dbReference type="ARBA" id="ARBA00023128"/>
    </source>
</evidence>
<dbReference type="InterPro" id="IPR052033">
    <property type="entry name" value="Glutaryl-CoA_DH_mitochondrial"/>
</dbReference>
<dbReference type="Pfam" id="PF02770">
    <property type="entry name" value="Acyl-CoA_dh_M"/>
    <property type="match status" value="1"/>
</dbReference>
<evidence type="ECO:0000256" key="6">
    <source>
        <dbReference type="ARBA" id="ARBA00022946"/>
    </source>
</evidence>
<evidence type="ECO:0000259" key="11">
    <source>
        <dbReference type="Pfam" id="PF02771"/>
    </source>
</evidence>
<dbReference type="PANTHER" id="PTHR42807:SF1">
    <property type="entry name" value="GLUTARYL-COA DEHYDROGENASE, MITOCHONDRIAL"/>
    <property type="match status" value="1"/>
</dbReference>
<dbReference type="GO" id="GO:0005759">
    <property type="term" value="C:mitochondrial matrix"/>
    <property type="evidence" value="ECO:0007669"/>
    <property type="project" value="UniProtKB-SubCell"/>
</dbReference>
<name>A0A381PQM1_9ZZZZ</name>
<protein>
    <recommendedName>
        <fullName evidence="13">Acyl-CoA dehydrogenase</fullName>
    </recommendedName>
</protein>
<dbReference type="InterPro" id="IPR036250">
    <property type="entry name" value="AcylCo_DH-like_C"/>
</dbReference>
<comment type="similarity">
    <text evidence="3">Belongs to the acyl-CoA dehydrogenase family.</text>
</comment>
<dbReference type="InterPro" id="IPR046373">
    <property type="entry name" value="Acyl-CoA_Oxase/DH_mid-dom_sf"/>
</dbReference>
<evidence type="ECO:0000259" key="9">
    <source>
        <dbReference type="Pfam" id="PF00441"/>
    </source>
</evidence>
<dbReference type="SUPFAM" id="SSF47203">
    <property type="entry name" value="Acyl-CoA dehydrogenase C-terminal domain-like"/>
    <property type="match status" value="1"/>
</dbReference>
<sequence length="386" mass="42037">MADLSDFYELDALLSDEEQMIRDTVGKFVDNEFKPLVAEHFEAGTFPMELVPAIADMGLLGMHLDGYGCAGASAMAYGVACRELEAGDSGLRSFVSVQGSLCMFPIWKYGSEEQKEQWLPKMAAGETIGCFGLTEPDHGSDPSAMTTRAARDGDGWILNGAKRWITNAGIADLAIVWANSDEGFRGFLVPTDSDGFEARKIQNKLSLRASVTGEFYMDDVVVPESMRLPDAVSIGAPLSCLSEARYGIAFGAVGVARDCYNAALDYQQGRPQFGKPLSSFQISQIKFADMLTQMTNANLQAMTLGKLKEAHTVRPYHISMAKRHNCRVAIDTARTARAMMGANGVSTEYSPMRHANNMESVMTYEGTEEVHGLILGQEITGIPAFR</sequence>
<dbReference type="InterPro" id="IPR009100">
    <property type="entry name" value="AcylCoA_DH/oxidase_NM_dom_sf"/>
</dbReference>
<evidence type="ECO:0008006" key="13">
    <source>
        <dbReference type="Google" id="ProtNLM"/>
    </source>
</evidence>
<reference evidence="12" key="1">
    <citation type="submission" date="2018-05" db="EMBL/GenBank/DDBJ databases">
        <authorList>
            <person name="Lanie J.A."/>
            <person name="Ng W.-L."/>
            <person name="Kazmierczak K.M."/>
            <person name="Andrzejewski T.M."/>
            <person name="Davidsen T.M."/>
            <person name="Wayne K.J."/>
            <person name="Tettelin H."/>
            <person name="Glass J.I."/>
            <person name="Rusch D."/>
            <person name="Podicherti R."/>
            <person name="Tsui H.-C.T."/>
            <person name="Winkler M.E."/>
        </authorList>
    </citation>
    <scope>NUCLEOTIDE SEQUENCE</scope>
</reference>
<dbReference type="GO" id="GO:0004361">
    <property type="term" value="F:glutaryl-CoA dehydrogenase activity"/>
    <property type="evidence" value="ECO:0007669"/>
    <property type="project" value="TreeGrafter"/>
</dbReference>
<evidence type="ECO:0000313" key="12">
    <source>
        <dbReference type="EMBL" id="SUZ69345.1"/>
    </source>
</evidence>
<dbReference type="SUPFAM" id="SSF56645">
    <property type="entry name" value="Acyl-CoA dehydrogenase NM domain-like"/>
    <property type="match status" value="1"/>
</dbReference>
<dbReference type="FunFam" id="1.10.540.10:FF:000026">
    <property type="entry name" value="Acyl-CoA dehydrogenase medium chain"/>
    <property type="match status" value="1"/>
</dbReference>